<keyword evidence="1" id="KW-1133">Transmembrane helix</keyword>
<evidence type="ECO:0000313" key="3">
    <source>
        <dbReference type="Proteomes" id="UP001229421"/>
    </source>
</evidence>
<reference evidence="2" key="1">
    <citation type="journal article" date="2023" name="bioRxiv">
        <title>Improved chromosome-level genome assembly for marigold (Tagetes erecta).</title>
        <authorList>
            <person name="Jiang F."/>
            <person name="Yuan L."/>
            <person name="Wang S."/>
            <person name="Wang H."/>
            <person name="Xu D."/>
            <person name="Wang A."/>
            <person name="Fan W."/>
        </authorList>
    </citation>
    <scope>NUCLEOTIDE SEQUENCE</scope>
    <source>
        <strain evidence="2">WSJ</strain>
        <tissue evidence="2">Leaf</tissue>
    </source>
</reference>
<keyword evidence="1" id="KW-0472">Membrane</keyword>
<dbReference type="Proteomes" id="UP001229421">
    <property type="component" value="Unassembled WGS sequence"/>
</dbReference>
<keyword evidence="3" id="KW-1185">Reference proteome</keyword>
<gene>
    <name evidence="2" type="ORF">QVD17_15733</name>
</gene>
<feature type="transmembrane region" description="Helical" evidence="1">
    <location>
        <begin position="16"/>
        <end position="35"/>
    </location>
</feature>
<protein>
    <submittedName>
        <fullName evidence="2">Uncharacterized protein</fullName>
    </submittedName>
</protein>
<accession>A0AAD8NZX6</accession>
<name>A0AAD8NZX6_TARER</name>
<dbReference type="AlphaFoldDB" id="A0AAD8NZX6"/>
<evidence type="ECO:0000256" key="1">
    <source>
        <dbReference type="SAM" id="Phobius"/>
    </source>
</evidence>
<comment type="caution">
    <text evidence="2">The sequence shown here is derived from an EMBL/GenBank/DDBJ whole genome shotgun (WGS) entry which is preliminary data.</text>
</comment>
<evidence type="ECO:0000313" key="2">
    <source>
        <dbReference type="EMBL" id="KAK1427051.1"/>
    </source>
</evidence>
<keyword evidence="1" id="KW-0812">Transmembrane</keyword>
<proteinExistence type="predicted"/>
<organism evidence="2 3">
    <name type="scientific">Tagetes erecta</name>
    <name type="common">African marigold</name>
    <dbReference type="NCBI Taxonomy" id="13708"/>
    <lineage>
        <taxon>Eukaryota</taxon>
        <taxon>Viridiplantae</taxon>
        <taxon>Streptophyta</taxon>
        <taxon>Embryophyta</taxon>
        <taxon>Tracheophyta</taxon>
        <taxon>Spermatophyta</taxon>
        <taxon>Magnoliopsida</taxon>
        <taxon>eudicotyledons</taxon>
        <taxon>Gunneridae</taxon>
        <taxon>Pentapetalae</taxon>
        <taxon>asterids</taxon>
        <taxon>campanulids</taxon>
        <taxon>Asterales</taxon>
        <taxon>Asteraceae</taxon>
        <taxon>Asteroideae</taxon>
        <taxon>Heliantheae alliance</taxon>
        <taxon>Tageteae</taxon>
        <taxon>Tagetes</taxon>
    </lineage>
</organism>
<sequence>MPKGYLINRNNSNNKLILSSGFGSYFVELIFLLGARHLFDEMPERTFNLLDSIARLYSLIRMVSLRLWSISEN</sequence>
<dbReference type="EMBL" id="JAUHHV010000004">
    <property type="protein sequence ID" value="KAK1427051.1"/>
    <property type="molecule type" value="Genomic_DNA"/>
</dbReference>